<dbReference type="InterPro" id="IPR004013">
    <property type="entry name" value="PHP_dom"/>
</dbReference>
<dbReference type="SUPFAM" id="SSF89550">
    <property type="entry name" value="PHP domain-like"/>
    <property type="match status" value="1"/>
</dbReference>
<dbReference type="GO" id="GO:0004534">
    <property type="term" value="F:5'-3' RNA exonuclease activity"/>
    <property type="evidence" value="ECO:0007669"/>
    <property type="project" value="TreeGrafter"/>
</dbReference>
<dbReference type="PANTHER" id="PTHR42924:SF3">
    <property type="entry name" value="POLYMERASE_HISTIDINOL PHOSPHATASE N-TERMINAL DOMAIN-CONTAINING PROTEIN"/>
    <property type="match status" value="1"/>
</dbReference>
<dbReference type="InterPro" id="IPR016195">
    <property type="entry name" value="Pol/histidinol_Pase-like"/>
</dbReference>
<dbReference type="InterPro" id="IPR052018">
    <property type="entry name" value="PHP_domain"/>
</dbReference>
<gene>
    <name evidence="2" type="ORF">TRIP_D310209</name>
</gene>
<dbReference type="EMBL" id="UPXZ01000025">
    <property type="protein sequence ID" value="VBB45814.1"/>
    <property type="molecule type" value="Genomic_DNA"/>
</dbReference>
<evidence type="ECO:0000313" key="2">
    <source>
        <dbReference type="EMBL" id="VBB45814.1"/>
    </source>
</evidence>
<dbReference type="CDD" id="cd07432">
    <property type="entry name" value="PHP_HisPPase"/>
    <property type="match status" value="1"/>
</dbReference>
<protein>
    <recommendedName>
        <fullName evidence="1">Polymerase/histidinol phosphatase N-terminal domain-containing protein</fullName>
    </recommendedName>
</protein>
<accession>A0A653ACX0</accession>
<proteinExistence type="predicted"/>
<sequence length="236" mass="27148">MNLFKADLHIHTCLSPCGDLEMSPQNIIRQAVEKGLDIIAITDHNTTRNVKSCLEIGKEQNIFVIGGCEINTQEEVHCLAYFPDLENLDEFQKYLDENLPDIKNDPAFFGYQVAVDEFDNIIYEEKKALFAALEQNIDEVEEKVHSLGGIFVPAHIDRAKNSIFSQLGFIPFDLKYDALEISWRVDKDTFINIRPELASKKIIQSSDAHFLSDIGKVYSQFYMEKLDWESFIQNFK</sequence>
<reference evidence="2" key="1">
    <citation type="submission" date="2018-07" db="EMBL/GenBank/DDBJ databases">
        <authorList>
            <consortium name="Genoscope - CEA"/>
            <person name="William W."/>
        </authorList>
    </citation>
    <scope>NUCLEOTIDE SEQUENCE</scope>
    <source>
        <strain evidence="2">IK1</strain>
    </source>
</reference>
<dbReference type="InterPro" id="IPR003141">
    <property type="entry name" value="Pol/His_phosphatase_N"/>
</dbReference>
<evidence type="ECO:0000259" key="1">
    <source>
        <dbReference type="SMART" id="SM00481"/>
    </source>
</evidence>
<organism evidence="2">
    <name type="scientific">uncultured Paludibacter sp</name>
    <dbReference type="NCBI Taxonomy" id="497635"/>
    <lineage>
        <taxon>Bacteria</taxon>
        <taxon>Pseudomonadati</taxon>
        <taxon>Bacteroidota</taxon>
        <taxon>Bacteroidia</taxon>
        <taxon>Bacteroidales</taxon>
        <taxon>Paludibacteraceae</taxon>
        <taxon>Paludibacter</taxon>
        <taxon>environmental samples</taxon>
    </lineage>
</organism>
<dbReference type="AlphaFoldDB" id="A0A653ACX0"/>
<dbReference type="SMART" id="SM00481">
    <property type="entry name" value="POLIIIAc"/>
    <property type="match status" value="1"/>
</dbReference>
<dbReference type="GO" id="GO:0035312">
    <property type="term" value="F:5'-3' DNA exonuclease activity"/>
    <property type="evidence" value="ECO:0007669"/>
    <property type="project" value="TreeGrafter"/>
</dbReference>
<dbReference type="Gene3D" id="3.20.20.140">
    <property type="entry name" value="Metal-dependent hydrolases"/>
    <property type="match status" value="1"/>
</dbReference>
<dbReference type="PANTHER" id="PTHR42924">
    <property type="entry name" value="EXONUCLEASE"/>
    <property type="match status" value="1"/>
</dbReference>
<feature type="domain" description="Polymerase/histidinol phosphatase N-terminal" evidence="1">
    <location>
        <begin position="6"/>
        <end position="74"/>
    </location>
</feature>
<dbReference type="Pfam" id="PF02811">
    <property type="entry name" value="PHP"/>
    <property type="match status" value="1"/>
</dbReference>
<name>A0A653ACX0_9BACT</name>